<dbReference type="GO" id="GO:0003676">
    <property type="term" value="F:nucleic acid binding"/>
    <property type="evidence" value="ECO:0007669"/>
    <property type="project" value="InterPro"/>
</dbReference>
<comment type="caution">
    <text evidence="10">The sequence shown here is derived from an EMBL/GenBank/DDBJ whole genome shotgun (WGS) entry which is preliminary data.</text>
</comment>
<keyword evidence="5" id="KW-0378">Hydrolase</keyword>
<evidence type="ECO:0000256" key="7">
    <source>
        <dbReference type="ARBA" id="ARBA00031238"/>
    </source>
</evidence>
<keyword evidence="11" id="KW-1185">Reference proteome</keyword>
<dbReference type="Proteomes" id="UP000294843">
    <property type="component" value="Unassembled WGS sequence"/>
</dbReference>
<gene>
    <name evidence="10" type="ORF">ERX55_02125</name>
</gene>
<feature type="compositionally biased region" description="Low complexity" evidence="8">
    <location>
        <begin position="143"/>
        <end position="172"/>
    </location>
</feature>
<dbReference type="InterPro" id="IPR035437">
    <property type="entry name" value="SNase_OB-fold_sf"/>
</dbReference>
<dbReference type="Pfam" id="PF05901">
    <property type="entry name" value="Excalibur"/>
    <property type="match status" value="1"/>
</dbReference>
<evidence type="ECO:0000256" key="8">
    <source>
        <dbReference type="SAM" id="MobiDB-lite"/>
    </source>
</evidence>
<accession>A0A4R6C3E1</accession>
<dbReference type="EC" id="3.1.31.1" evidence="1"/>
<dbReference type="InterPro" id="IPR002071">
    <property type="entry name" value="Thermonucl_AS"/>
</dbReference>
<dbReference type="Gene3D" id="2.40.50.90">
    <property type="match status" value="1"/>
</dbReference>
<feature type="domain" description="TNase-like" evidence="9">
    <location>
        <begin position="1"/>
        <end position="133"/>
    </location>
</feature>
<evidence type="ECO:0000256" key="2">
    <source>
        <dbReference type="ARBA" id="ARBA00016676"/>
    </source>
</evidence>
<evidence type="ECO:0000256" key="3">
    <source>
        <dbReference type="ARBA" id="ARBA00022722"/>
    </source>
</evidence>
<protein>
    <recommendedName>
        <fullName evidence="2">Thermonuclease</fullName>
        <ecNumber evidence="1">3.1.31.1</ecNumber>
    </recommendedName>
    <alternativeName>
        <fullName evidence="7">Micrococcal nuclease</fullName>
    </alternativeName>
    <alternativeName>
        <fullName evidence="6">Staphylococcal nuclease</fullName>
    </alternativeName>
</protein>
<evidence type="ECO:0000256" key="1">
    <source>
        <dbReference type="ARBA" id="ARBA00011942"/>
    </source>
</evidence>
<dbReference type="PROSITE" id="PS50830">
    <property type="entry name" value="TNASE_3"/>
    <property type="match status" value="1"/>
</dbReference>
<feature type="region of interest" description="Disordered" evidence="8">
    <location>
        <begin position="138"/>
        <end position="211"/>
    </location>
</feature>
<dbReference type="PROSITE" id="PS01284">
    <property type="entry name" value="TNASE_2"/>
    <property type="match status" value="1"/>
</dbReference>
<dbReference type="SMART" id="SM00318">
    <property type="entry name" value="SNc"/>
    <property type="match status" value="1"/>
</dbReference>
<reference evidence="10 11" key="1">
    <citation type="submission" date="2019-01" db="EMBL/GenBank/DDBJ databases">
        <title>Draft genome sequences of the type strains of six Macrococcus species.</title>
        <authorList>
            <person name="Mazhar S."/>
            <person name="Altermann E."/>
            <person name="Hill C."/>
            <person name="Mcauliffe O."/>
        </authorList>
    </citation>
    <scope>NUCLEOTIDE SEQUENCE [LARGE SCALE GENOMIC DNA]</scope>
    <source>
        <strain evidence="10 11">ATCC 51825</strain>
    </source>
</reference>
<dbReference type="OrthoDB" id="4376109at2"/>
<dbReference type="Pfam" id="PF00565">
    <property type="entry name" value="SNase"/>
    <property type="match status" value="1"/>
</dbReference>
<name>A0A4R6C3E1_9STAP</name>
<dbReference type="SMART" id="SM00894">
    <property type="entry name" value="Excalibur"/>
    <property type="match status" value="1"/>
</dbReference>
<sequence length="211" mass="23187">MSATFAKAVDGDTAKLIVNGEEKTFRFLLVDTPETKHPRMGVQPYGPEASARTNELLSSANKIEVEYDIGEKQDRYQRQLAYIYADGKMINEILAREGLAQVTYIYPPNTRHLDKLKAAEAKAKSEKIGIWSLDSAFEEQSSTEAPTAEPVTTEPPTAAPAPVQQPQEQVQTGFSNCTELRSVYPAGVPAGHPAYQSKMDRDGDQYACEAS</sequence>
<dbReference type="EMBL" id="SCWF01000001">
    <property type="protein sequence ID" value="TDM15865.1"/>
    <property type="molecule type" value="Genomic_DNA"/>
</dbReference>
<proteinExistence type="predicted"/>
<evidence type="ECO:0000259" key="9">
    <source>
        <dbReference type="PROSITE" id="PS50830"/>
    </source>
</evidence>
<dbReference type="GO" id="GO:1990599">
    <property type="term" value="F:3' overhang single-stranded DNA endodeoxyribonuclease activity"/>
    <property type="evidence" value="ECO:0007669"/>
    <property type="project" value="UniProtKB-EC"/>
</dbReference>
<dbReference type="SUPFAM" id="SSF50199">
    <property type="entry name" value="Staphylococcal nuclease"/>
    <property type="match status" value="1"/>
</dbReference>
<evidence type="ECO:0000313" key="11">
    <source>
        <dbReference type="Proteomes" id="UP000294843"/>
    </source>
</evidence>
<dbReference type="AlphaFoldDB" id="A0A4R6C3E1"/>
<evidence type="ECO:0000256" key="4">
    <source>
        <dbReference type="ARBA" id="ARBA00022759"/>
    </source>
</evidence>
<keyword evidence="4" id="KW-0255">Endonuclease</keyword>
<dbReference type="PANTHER" id="PTHR12302">
    <property type="entry name" value="EBNA2 BINDING PROTEIN P100"/>
    <property type="match status" value="1"/>
</dbReference>
<evidence type="ECO:0000256" key="5">
    <source>
        <dbReference type="ARBA" id="ARBA00022801"/>
    </source>
</evidence>
<evidence type="ECO:0000313" key="10">
    <source>
        <dbReference type="EMBL" id="TDM15865.1"/>
    </source>
</evidence>
<organism evidence="10 11">
    <name type="scientific">Macrococcus bovicus</name>
    <dbReference type="NCBI Taxonomy" id="69968"/>
    <lineage>
        <taxon>Bacteria</taxon>
        <taxon>Bacillati</taxon>
        <taxon>Bacillota</taxon>
        <taxon>Bacilli</taxon>
        <taxon>Bacillales</taxon>
        <taxon>Staphylococcaceae</taxon>
        <taxon>Macrococcus</taxon>
    </lineage>
</organism>
<dbReference type="PANTHER" id="PTHR12302:SF3">
    <property type="entry name" value="SERINE_THREONINE-PROTEIN KINASE 31"/>
    <property type="match status" value="1"/>
</dbReference>
<dbReference type="InterPro" id="IPR008613">
    <property type="entry name" value="Excalibur_Ca-bd_domain"/>
</dbReference>
<dbReference type="InterPro" id="IPR016071">
    <property type="entry name" value="Staphylococal_nuclease_OB-fold"/>
</dbReference>
<keyword evidence="3" id="KW-0540">Nuclease</keyword>
<evidence type="ECO:0000256" key="6">
    <source>
        <dbReference type="ARBA" id="ARBA00030535"/>
    </source>
</evidence>